<evidence type="ECO:0000313" key="1">
    <source>
        <dbReference type="EMBL" id="KAH3705143.1"/>
    </source>
</evidence>
<dbReference type="EMBL" id="JAIWYP010000015">
    <property type="protein sequence ID" value="KAH3705143.1"/>
    <property type="molecule type" value="Genomic_DNA"/>
</dbReference>
<organism evidence="1 2">
    <name type="scientific">Dreissena polymorpha</name>
    <name type="common">Zebra mussel</name>
    <name type="synonym">Mytilus polymorpha</name>
    <dbReference type="NCBI Taxonomy" id="45954"/>
    <lineage>
        <taxon>Eukaryota</taxon>
        <taxon>Metazoa</taxon>
        <taxon>Spiralia</taxon>
        <taxon>Lophotrochozoa</taxon>
        <taxon>Mollusca</taxon>
        <taxon>Bivalvia</taxon>
        <taxon>Autobranchia</taxon>
        <taxon>Heteroconchia</taxon>
        <taxon>Euheterodonta</taxon>
        <taxon>Imparidentia</taxon>
        <taxon>Neoheterodontei</taxon>
        <taxon>Myida</taxon>
        <taxon>Dreissenoidea</taxon>
        <taxon>Dreissenidae</taxon>
        <taxon>Dreissena</taxon>
    </lineage>
</organism>
<sequence>NTCTNNKQFGVTDLDDYGGDPGTTTGVQYLEPDGIDCCGVIDSFDATYERTGCGHDNQGNERITVLPGDLYGWWTAGQEIIRYDDATNTVYEKQLTGSPAVGREESWPVTWGTTTNRRYGISVQVDQIELSVRPSVSQSVSQSVNDFLTTLNITLIANRNLKKMEARAGESIKKISTASYNKAAIDAYEKEME</sequence>
<protein>
    <submittedName>
        <fullName evidence="1">Uncharacterized protein</fullName>
    </submittedName>
</protein>
<evidence type="ECO:0000313" key="2">
    <source>
        <dbReference type="Proteomes" id="UP000828390"/>
    </source>
</evidence>
<keyword evidence="2" id="KW-1185">Reference proteome</keyword>
<accession>A0A9D3YTG5</accession>
<gene>
    <name evidence="1" type="ORF">DPMN_080208</name>
</gene>
<dbReference type="AlphaFoldDB" id="A0A9D3YTG5"/>
<proteinExistence type="predicted"/>
<feature type="non-terminal residue" evidence="1">
    <location>
        <position position="193"/>
    </location>
</feature>
<reference evidence="1" key="2">
    <citation type="submission" date="2020-11" db="EMBL/GenBank/DDBJ databases">
        <authorList>
            <person name="McCartney M.A."/>
            <person name="Auch B."/>
            <person name="Kono T."/>
            <person name="Mallez S."/>
            <person name="Becker A."/>
            <person name="Gohl D.M."/>
            <person name="Silverstein K.A.T."/>
            <person name="Koren S."/>
            <person name="Bechman K.B."/>
            <person name="Herman A."/>
            <person name="Abrahante J.E."/>
            <person name="Garbe J."/>
        </authorList>
    </citation>
    <scope>NUCLEOTIDE SEQUENCE</scope>
    <source>
        <strain evidence="1">Duluth1</strain>
        <tissue evidence="1">Whole animal</tissue>
    </source>
</reference>
<dbReference type="Proteomes" id="UP000828390">
    <property type="component" value="Unassembled WGS sequence"/>
</dbReference>
<comment type="caution">
    <text evidence="1">The sequence shown here is derived from an EMBL/GenBank/DDBJ whole genome shotgun (WGS) entry which is preliminary data.</text>
</comment>
<name>A0A9D3YTG5_DREPO</name>
<reference evidence="1" key="1">
    <citation type="journal article" date="2019" name="bioRxiv">
        <title>The Genome of the Zebra Mussel, Dreissena polymorpha: A Resource for Invasive Species Research.</title>
        <authorList>
            <person name="McCartney M.A."/>
            <person name="Auch B."/>
            <person name="Kono T."/>
            <person name="Mallez S."/>
            <person name="Zhang Y."/>
            <person name="Obille A."/>
            <person name="Becker A."/>
            <person name="Abrahante J.E."/>
            <person name="Garbe J."/>
            <person name="Badalamenti J.P."/>
            <person name="Herman A."/>
            <person name="Mangelson H."/>
            <person name="Liachko I."/>
            <person name="Sullivan S."/>
            <person name="Sone E.D."/>
            <person name="Koren S."/>
            <person name="Silverstein K.A.T."/>
            <person name="Beckman K.B."/>
            <person name="Gohl D.M."/>
        </authorList>
    </citation>
    <scope>NUCLEOTIDE SEQUENCE</scope>
    <source>
        <strain evidence="1">Duluth1</strain>
        <tissue evidence="1">Whole animal</tissue>
    </source>
</reference>